<dbReference type="EMBL" id="AMZH03020760">
    <property type="protein sequence ID" value="RRT38876.1"/>
    <property type="molecule type" value="Genomic_DNA"/>
</dbReference>
<name>A0A426XHC3_ENSVE</name>
<sequence>MYPPVDRYLDCSLPGGTTDWIYFRPLPLEIDWCRSISTVGDRFRMVSTEGTRKKKRRRKGRTWSPVLLSRSVARGRFLRPHEEKKHLPACGEGTR</sequence>
<protein>
    <submittedName>
        <fullName evidence="1">Uncharacterized protein</fullName>
    </submittedName>
</protein>
<gene>
    <name evidence="1" type="ORF">B296_00057426</name>
</gene>
<proteinExistence type="predicted"/>
<evidence type="ECO:0000313" key="1">
    <source>
        <dbReference type="EMBL" id="RRT38876.1"/>
    </source>
</evidence>
<dbReference type="AlphaFoldDB" id="A0A426XHC3"/>
<comment type="caution">
    <text evidence="1">The sequence shown here is derived from an EMBL/GenBank/DDBJ whole genome shotgun (WGS) entry which is preliminary data.</text>
</comment>
<organism evidence="1 2">
    <name type="scientific">Ensete ventricosum</name>
    <name type="common">Abyssinian banana</name>
    <name type="synonym">Musa ensete</name>
    <dbReference type="NCBI Taxonomy" id="4639"/>
    <lineage>
        <taxon>Eukaryota</taxon>
        <taxon>Viridiplantae</taxon>
        <taxon>Streptophyta</taxon>
        <taxon>Embryophyta</taxon>
        <taxon>Tracheophyta</taxon>
        <taxon>Spermatophyta</taxon>
        <taxon>Magnoliopsida</taxon>
        <taxon>Liliopsida</taxon>
        <taxon>Zingiberales</taxon>
        <taxon>Musaceae</taxon>
        <taxon>Ensete</taxon>
    </lineage>
</organism>
<dbReference type="Proteomes" id="UP000287651">
    <property type="component" value="Unassembled WGS sequence"/>
</dbReference>
<accession>A0A426XHC3</accession>
<reference evidence="1 2" key="1">
    <citation type="journal article" date="2014" name="Agronomy (Basel)">
        <title>A Draft Genome Sequence for Ensete ventricosum, the Drought-Tolerant Tree Against Hunger.</title>
        <authorList>
            <person name="Harrison J."/>
            <person name="Moore K.A."/>
            <person name="Paszkiewicz K."/>
            <person name="Jones T."/>
            <person name="Grant M."/>
            <person name="Ambacheew D."/>
            <person name="Muzemil S."/>
            <person name="Studholme D.J."/>
        </authorList>
    </citation>
    <scope>NUCLEOTIDE SEQUENCE [LARGE SCALE GENOMIC DNA]</scope>
</reference>
<evidence type="ECO:0000313" key="2">
    <source>
        <dbReference type="Proteomes" id="UP000287651"/>
    </source>
</evidence>